<gene>
    <name evidence="3" type="ORF">C1SCF055_LOCUS18388</name>
</gene>
<evidence type="ECO:0000313" key="6">
    <source>
        <dbReference type="Proteomes" id="UP001152797"/>
    </source>
</evidence>
<sequence length="649" mass="71750">MDLEQEAPLEERVGQIEIELQRALEEVEACSVLVLSLDGVSLGTASGSAGGRRLETDSEETLRLKARIDVLEEAWALRSTTVGQRAEESIARVEEEVKKIWRELLSKERNPSKESGHVEARLIEDLKQRLEKTQSQVAELNALKPEDVDSLMKKMIDEVGHSVKLLGDRCSKLEVELATMQATDVSSQADRERTEQLEKMVDLLLQQRRQDLQESQANFREVEARFLDLDQRDHAEKSWRQEAEAIRKEIQEVRSTHVPSLFQQHMKAMKAMQEGLAAVRAEVKKLSEVVEAVQASSTPRAEAQADGSSREVLALKAQVSDLQEQVTLLVVRGLEERFANLRADVSREVTAAVRETKENWAVASRRLSALEAWPASQAELSAEMQSMRSERQEDRGRLELLSREAEGLGRQVVHIRRELSLGPRPEAAEEPPAPVEASSNGGLLEGLFSETPKAAKGTIRSAAKMASMATSRSPRTQRKRSEENRRSIDGQVLQQEQSTSRSITPRGPGRGSGSSITTPGFPVVIGPKLEWALTAKALQAGRQAPGNNGVLITGELEVAGIFCRLKFFPDGSPLRQTEGSCSLYLMCTVPNVNVRFRLFAGTKYSPVLEANTARGGRDQGRHDLCLLGDVLNEDGSVVVGAEILEVRNL</sequence>
<evidence type="ECO:0000313" key="3">
    <source>
        <dbReference type="EMBL" id="CAI3991484.1"/>
    </source>
</evidence>
<evidence type="ECO:0000256" key="1">
    <source>
        <dbReference type="SAM" id="Coils"/>
    </source>
</evidence>
<dbReference type="AlphaFoldDB" id="A0A9P1CGH2"/>
<feature type="compositionally biased region" description="Low complexity" evidence="2">
    <location>
        <begin position="500"/>
        <end position="519"/>
    </location>
</feature>
<feature type="region of interest" description="Disordered" evidence="2">
    <location>
        <begin position="421"/>
        <end position="519"/>
    </location>
</feature>
<reference evidence="3" key="1">
    <citation type="submission" date="2022-10" db="EMBL/GenBank/DDBJ databases">
        <authorList>
            <person name="Chen Y."/>
            <person name="Dougan E. K."/>
            <person name="Chan C."/>
            <person name="Rhodes N."/>
            <person name="Thang M."/>
        </authorList>
    </citation>
    <scope>NUCLEOTIDE SEQUENCE</scope>
</reference>
<accession>A0A9P1CGH2</accession>
<evidence type="ECO:0000256" key="2">
    <source>
        <dbReference type="SAM" id="MobiDB-lite"/>
    </source>
</evidence>
<proteinExistence type="predicted"/>
<reference evidence="4" key="2">
    <citation type="submission" date="2024-04" db="EMBL/GenBank/DDBJ databases">
        <authorList>
            <person name="Chen Y."/>
            <person name="Shah S."/>
            <person name="Dougan E. K."/>
            <person name="Thang M."/>
            <person name="Chan C."/>
        </authorList>
    </citation>
    <scope>NUCLEOTIDE SEQUENCE [LARGE SCALE GENOMIC DNA]</scope>
</reference>
<evidence type="ECO:0000313" key="4">
    <source>
        <dbReference type="EMBL" id="CAL1144859.1"/>
    </source>
</evidence>
<dbReference type="EMBL" id="CAMXCT020001596">
    <property type="protein sequence ID" value="CAL1144859.1"/>
    <property type="molecule type" value="Genomic_DNA"/>
</dbReference>
<organism evidence="3">
    <name type="scientific">Cladocopium goreaui</name>
    <dbReference type="NCBI Taxonomy" id="2562237"/>
    <lineage>
        <taxon>Eukaryota</taxon>
        <taxon>Sar</taxon>
        <taxon>Alveolata</taxon>
        <taxon>Dinophyceae</taxon>
        <taxon>Suessiales</taxon>
        <taxon>Symbiodiniaceae</taxon>
        <taxon>Cladocopium</taxon>
    </lineage>
</organism>
<keyword evidence="6" id="KW-1185">Reference proteome</keyword>
<feature type="compositionally biased region" description="Basic and acidic residues" evidence="2">
    <location>
        <begin position="479"/>
        <end position="488"/>
    </location>
</feature>
<comment type="caution">
    <text evidence="3">The sequence shown here is derived from an EMBL/GenBank/DDBJ whole genome shotgun (WGS) entry which is preliminary data.</text>
</comment>
<dbReference type="EMBL" id="CAMXCT010001596">
    <property type="protein sequence ID" value="CAI3991484.1"/>
    <property type="molecule type" value="Genomic_DNA"/>
</dbReference>
<dbReference type="OrthoDB" id="431179at2759"/>
<keyword evidence="1" id="KW-0175">Coiled coil</keyword>
<dbReference type="EMBL" id="CAMXCT030001596">
    <property type="protein sequence ID" value="CAL4778796.1"/>
    <property type="molecule type" value="Genomic_DNA"/>
</dbReference>
<dbReference type="Proteomes" id="UP001152797">
    <property type="component" value="Unassembled WGS sequence"/>
</dbReference>
<protein>
    <submittedName>
        <fullName evidence="5">Trophinin</fullName>
    </submittedName>
</protein>
<evidence type="ECO:0000313" key="5">
    <source>
        <dbReference type="EMBL" id="CAL4778796.1"/>
    </source>
</evidence>
<name>A0A9P1CGH2_9DINO</name>
<feature type="coiled-coil region" evidence="1">
    <location>
        <begin position="205"/>
        <end position="325"/>
    </location>
</feature>